<dbReference type="EMBL" id="JACETU010000005">
    <property type="protein sequence ID" value="KAF7427864.1"/>
    <property type="molecule type" value="Genomic_DNA"/>
</dbReference>
<accession>A0A8H7DRD0</accession>
<evidence type="ECO:0000313" key="3">
    <source>
        <dbReference type="EMBL" id="KAF7427864.1"/>
    </source>
</evidence>
<dbReference type="GO" id="GO:0006508">
    <property type="term" value="P:proteolysis"/>
    <property type="evidence" value="ECO:0007669"/>
    <property type="project" value="InterPro"/>
</dbReference>
<dbReference type="InterPro" id="IPR011600">
    <property type="entry name" value="Pept_C14_caspase"/>
</dbReference>
<evidence type="ECO:0000259" key="2">
    <source>
        <dbReference type="Pfam" id="PF00656"/>
    </source>
</evidence>
<gene>
    <name evidence="3" type="ORF">PC9H_007080</name>
</gene>
<dbReference type="Pfam" id="PF00656">
    <property type="entry name" value="Peptidase_C14"/>
    <property type="match status" value="1"/>
</dbReference>
<dbReference type="GeneID" id="59376898"/>
<reference evidence="3" key="1">
    <citation type="submission" date="2019-07" db="EMBL/GenBank/DDBJ databases">
        <authorList>
            <person name="Palmer J.M."/>
        </authorList>
    </citation>
    <scope>NUCLEOTIDE SEQUENCE</scope>
    <source>
        <strain evidence="3">PC9</strain>
    </source>
</reference>
<dbReference type="PANTHER" id="PTHR48104">
    <property type="entry name" value="METACASPASE-4"/>
    <property type="match status" value="1"/>
</dbReference>
<dbReference type="VEuPathDB" id="FungiDB:PC9H_007080"/>
<sequence length="655" mass="72834">MQTSNAFALLIGIDRYRSPGIKDLSGCVSDANSYRNHLITSLHVPEENILCLTNEAATRDGILNALRSQFLQNDKIGPEDAMIFGFAGHGAQVEAPDGWVTDDMMSETICPHDESSEDDDVPHVYGIPDRTLWGIFHQIAQAKDNNNITVILDCCNSGSGTRSSDDEEYPFNVRSHDKALTPPADIDKDLWNVNTSRGVQFKPKSGFRNMASHVLLAACRQDERARETLNPDTKQMSGAFTNALLRTLSQISAKKITYQSLMELLPRLKGQHPQCEGDNKHCFLFTADANEEEKRFFPVKQLKSGKLQVEAGSLQGVVRGTEFQIFSERNSASTPLAVGHATTVRSMNSVLASHTDSSVTSLPSPLYGLVTRWENPGATLLVYFDNQTVTPEQYSKLEQLFVNPKTSRAEYARATSTLDADVVLHSFSGEMLQIERVDPWIGRHAARMLKPIPSDPTTVSEVLVAAAHFKFHLNRMNPEEPLKELVKLELHRLKEVEGDAYAPYVEDSPDLLESGQAVLPNSSAAYGMTLRNLSEFDFFPCLFYFDPSDYSISPWYLPPSNSMAAPWRSKQEISLGYENCDAEPMTFTLEDGEKSDTGFLKLFFSQQYAEMAHVEQNGVFDSDEKPSLKMGSSSRGEHVWDTLTLTLTVTSATVV</sequence>
<evidence type="ECO:0000313" key="4">
    <source>
        <dbReference type="Proteomes" id="UP000623687"/>
    </source>
</evidence>
<dbReference type="PANTHER" id="PTHR48104:SF30">
    <property type="entry name" value="METACASPASE-1"/>
    <property type="match status" value="1"/>
</dbReference>
<protein>
    <recommendedName>
        <fullName evidence="2">Peptidase C14 caspase domain-containing protein</fullName>
    </recommendedName>
</protein>
<dbReference type="GO" id="GO:0004197">
    <property type="term" value="F:cysteine-type endopeptidase activity"/>
    <property type="evidence" value="ECO:0007669"/>
    <property type="project" value="InterPro"/>
</dbReference>
<keyword evidence="4" id="KW-1185">Reference proteome</keyword>
<dbReference type="Gene3D" id="3.40.50.1460">
    <property type="match status" value="1"/>
</dbReference>
<comment type="caution">
    <text evidence="3">The sequence shown here is derived from an EMBL/GenBank/DDBJ whole genome shotgun (WGS) entry which is preliminary data.</text>
</comment>
<dbReference type="AlphaFoldDB" id="A0A8H7DRD0"/>
<evidence type="ECO:0000256" key="1">
    <source>
        <dbReference type="ARBA" id="ARBA00009005"/>
    </source>
</evidence>
<dbReference type="OrthoDB" id="3223806at2759"/>
<dbReference type="RefSeq" id="XP_036630236.1">
    <property type="nucleotide sequence ID" value="XM_036776616.1"/>
</dbReference>
<proteinExistence type="inferred from homology"/>
<organism evidence="3 4">
    <name type="scientific">Pleurotus ostreatus</name>
    <name type="common">Oyster mushroom</name>
    <name type="synonym">White-rot fungus</name>
    <dbReference type="NCBI Taxonomy" id="5322"/>
    <lineage>
        <taxon>Eukaryota</taxon>
        <taxon>Fungi</taxon>
        <taxon>Dikarya</taxon>
        <taxon>Basidiomycota</taxon>
        <taxon>Agaricomycotina</taxon>
        <taxon>Agaricomycetes</taxon>
        <taxon>Agaricomycetidae</taxon>
        <taxon>Agaricales</taxon>
        <taxon>Pleurotineae</taxon>
        <taxon>Pleurotaceae</taxon>
        <taxon>Pleurotus</taxon>
    </lineage>
</organism>
<comment type="similarity">
    <text evidence="1">Belongs to the peptidase C14B family.</text>
</comment>
<feature type="domain" description="Peptidase C14 caspase" evidence="2">
    <location>
        <begin position="7"/>
        <end position="264"/>
    </location>
</feature>
<dbReference type="Proteomes" id="UP000623687">
    <property type="component" value="Unassembled WGS sequence"/>
</dbReference>
<name>A0A8H7DRD0_PLEOS</name>
<dbReference type="GO" id="GO:0005737">
    <property type="term" value="C:cytoplasm"/>
    <property type="evidence" value="ECO:0007669"/>
    <property type="project" value="TreeGrafter"/>
</dbReference>
<dbReference type="InterPro" id="IPR050452">
    <property type="entry name" value="Metacaspase"/>
</dbReference>